<organism evidence="1">
    <name type="scientific">Ruegeria sp. PrR005</name>
    <dbReference type="NCBI Taxonomy" id="2706882"/>
    <lineage>
        <taxon>Bacteria</taxon>
        <taxon>Pseudomonadati</taxon>
        <taxon>Pseudomonadota</taxon>
        <taxon>Alphaproteobacteria</taxon>
        <taxon>Rhodobacterales</taxon>
        <taxon>Roseobacteraceae</taxon>
        <taxon>Ruegeria</taxon>
    </lineage>
</organism>
<dbReference type="RefSeq" id="WP_164128351.1">
    <property type="nucleotide sequence ID" value="NZ_JAAGOX010000008.1"/>
</dbReference>
<protein>
    <recommendedName>
        <fullName evidence="2">ABM domain-containing protein</fullName>
    </recommendedName>
</protein>
<evidence type="ECO:0008006" key="2">
    <source>
        <dbReference type="Google" id="ProtNLM"/>
    </source>
</evidence>
<dbReference type="AlphaFoldDB" id="A0A6B2NJK7"/>
<proteinExistence type="predicted"/>
<dbReference type="InterPro" id="IPR011008">
    <property type="entry name" value="Dimeric_a/b-barrel"/>
</dbReference>
<comment type="caution">
    <text evidence="1">The sequence shown here is derived from an EMBL/GenBank/DDBJ whole genome shotgun (WGS) entry which is preliminary data.</text>
</comment>
<dbReference type="EMBL" id="JAAGOX010000008">
    <property type="protein sequence ID" value="NDW44362.1"/>
    <property type="molecule type" value="Genomic_DNA"/>
</dbReference>
<name>A0A6B2NJK7_9RHOB</name>
<gene>
    <name evidence="1" type="ORF">G0P99_05280</name>
</gene>
<dbReference type="Gene3D" id="3.30.70.100">
    <property type="match status" value="1"/>
</dbReference>
<dbReference type="SUPFAM" id="SSF54909">
    <property type="entry name" value="Dimeric alpha+beta barrel"/>
    <property type="match status" value="1"/>
</dbReference>
<reference evidence="1" key="1">
    <citation type="submission" date="2020-02" db="EMBL/GenBank/DDBJ databases">
        <title>Delineation of the pyrene-degrading pathway in Roseobacter clade bacteria by genomic analysis.</title>
        <authorList>
            <person name="Zhou H."/>
            <person name="Wang H."/>
        </authorList>
    </citation>
    <scope>NUCLEOTIDE SEQUENCE</scope>
    <source>
        <strain evidence="1">PrR005</strain>
    </source>
</reference>
<accession>A0A6B2NJK7</accession>
<evidence type="ECO:0000313" key="1">
    <source>
        <dbReference type="EMBL" id="NDW44362.1"/>
    </source>
</evidence>
<sequence length="99" mass="10877">MTETVEIVTFALNPDVSAARFVELSRQTEDFVRALPGFLHRRLSQGADGRWTDCVVWTDAAAAEAAARAFESADCAAALMAAIAPDSLRMRHEAVHWQM</sequence>